<feature type="region of interest" description="Disordered" evidence="1">
    <location>
        <begin position="179"/>
        <end position="202"/>
    </location>
</feature>
<protein>
    <submittedName>
        <fullName evidence="2">Uncharacterized protein</fullName>
    </submittedName>
</protein>
<evidence type="ECO:0000313" key="3">
    <source>
        <dbReference type="Proteomes" id="UP001296104"/>
    </source>
</evidence>
<accession>A0AAI9EE45</accession>
<sequence>MEAPPVPDVAYGTKNLPAADLLAKKGNIAYPDEVKSFLYEAYGPYNPSKGKSRPTASALAKILHDQRMNALTAPPGNQITGHQALDLIVIERLVNRCKADAPFREVADLTTDQEGDTWSRYYERVWEEYIQRYHGPPPPPAEDERKMKRRLQVKGEARDIWQDVGDGAEEDICTGEKIPGPLPCPPYGQTSEAVGYSGPGDGDAEEAGLLEMVAALKLATKGAQKRAREEKQTLVNKIVEAAREK</sequence>
<proteinExistence type="predicted"/>
<gene>
    <name evidence="2" type="ORF">LECACI_7A008136</name>
</gene>
<keyword evidence="3" id="KW-1185">Reference proteome</keyword>
<evidence type="ECO:0000313" key="2">
    <source>
        <dbReference type="EMBL" id="CAK4032978.1"/>
    </source>
</evidence>
<dbReference type="AlphaFoldDB" id="A0AAI9EE45"/>
<dbReference type="Proteomes" id="UP001296104">
    <property type="component" value="Unassembled WGS sequence"/>
</dbReference>
<organism evidence="2 3">
    <name type="scientific">Lecanosticta acicola</name>
    <dbReference type="NCBI Taxonomy" id="111012"/>
    <lineage>
        <taxon>Eukaryota</taxon>
        <taxon>Fungi</taxon>
        <taxon>Dikarya</taxon>
        <taxon>Ascomycota</taxon>
        <taxon>Pezizomycotina</taxon>
        <taxon>Dothideomycetes</taxon>
        <taxon>Dothideomycetidae</taxon>
        <taxon>Mycosphaerellales</taxon>
        <taxon>Mycosphaerellaceae</taxon>
        <taxon>Lecanosticta</taxon>
    </lineage>
</organism>
<reference evidence="2" key="1">
    <citation type="submission" date="2023-11" db="EMBL/GenBank/DDBJ databases">
        <authorList>
            <person name="Alioto T."/>
            <person name="Alioto T."/>
            <person name="Gomez Garrido J."/>
        </authorList>
    </citation>
    <scope>NUCLEOTIDE SEQUENCE</scope>
</reference>
<comment type="caution">
    <text evidence="2">The sequence shown here is derived from an EMBL/GenBank/DDBJ whole genome shotgun (WGS) entry which is preliminary data.</text>
</comment>
<name>A0AAI9EE45_9PEZI</name>
<dbReference type="EMBL" id="CAVMBE010000075">
    <property type="protein sequence ID" value="CAK4032978.1"/>
    <property type="molecule type" value="Genomic_DNA"/>
</dbReference>
<evidence type="ECO:0000256" key="1">
    <source>
        <dbReference type="SAM" id="MobiDB-lite"/>
    </source>
</evidence>